<name>A0A5Q0UI76_9ARCH</name>
<dbReference type="GeneID" id="42365573"/>
<evidence type="ECO:0000313" key="2">
    <source>
        <dbReference type="EMBL" id="QGA81041.1"/>
    </source>
</evidence>
<dbReference type="RefSeq" id="WP_153550788.1">
    <property type="nucleotide sequence ID" value="NZ_CP040089.1"/>
</dbReference>
<evidence type="ECO:0000313" key="3">
    <source>
        <dbReference type="Proteomes" id="UP000377803"/>
    </source>
</evidence>
<evidence type="ECO:0000256" key="1">
    <source>
        <dbReference type="SAM" id="Phobius"/>
    </source>
</evidence>
<keyword evidence="1" id="KW-0472">Membrane</keyword>
<dbReference type="AlphaFoldDB" id="A0A5Q0UI76"/>
<keyword evidence="1" id="KW-1133">Transmembrane helix</keyword>
<dbReference type="KEGG" id="ncon:LC1Nh_1175"/>
<dbReference type="EMBL" id="CP040089">
    <property type="protein sequence ID" value="QGA81041.1"/>
    <property type="molecule type" value="Genomic_DNA"/>
</dbReference>
<sequence>MKQQIIEGTTYGVLTASTAYITVNFMGYNPVTLSALLYLYIISAILITAKPEIPEVSLPLLKRIVVVAEGEEMKLKKLVTGEEYKVNGEVEKL</sequence>
<dbReference type="Proteomes" id="UP000377803">
    <property type="component" value="Chromosome"/>
</dbReference>
<feature type="transmembrane region" description="Helical" evidence="1">
    <location>
        <begin position="31"/>
        <end position="49"/>
    </location>
</feature>
<keyword evidence="3" id="KW-1185">Reference proteome</keyword>
<keyword evidence="1" id="KW-0812">Transmembrane</keyword>
<reference evidence="3" key="1">
    <citation type="submission" date="2019-05" db="EMBL/GenBank/DDBJ databases">
        <title>Candidatus Nanohalobium constans, a novel model system to study the DPANN nano-sized archaea: genomic and physiological characterization of a nanoarchaeon co-cultured with its chitinotrophic host.</title>
        <authorList>
            <person name="La Cono V."/>
            <person name="Arcadi E."/>
            <person name="Crisafi F."/>
            <person name="Denaro R."/>
            <person name="La Spada G."/>
            <person name="Messina E."/>
            <person name="Smedile F."/>
            <person name="Toshchakov S.V."/>
            <person name="Shevchenko M.A."/>
            <person name="Golyshin P.N."/>
            <person name="Golyshina O.V."/>
            <person name="Ferrer M."/>
            <person name="Rohde M."/>
            <person name="Mushegian A."/>
            <person name="Sorokin D.Y."/>
            <person name="Giuliano L."/>
            <person name="Yakimov M.M."/>
        </authorList>
    </citation>
    <scope>NUCLEOTIDE SEQUENCE [LARGE SCALE GENOMIC DNA]</scope>
    <source>
        <strain evidence="3">LC1Nh</strain>
    </source>
</reference>
<gene>
    <name evidence="2" type="ORF">LC1Nh_1175</name>
</gene>
<protein>
    <submittedName>
        <fullName evidence="2">Uncharacterized protein</fullName>
    </submittedName>
</protein>
<proteinExistence type="predicted"/>
<organism evidence="2 3">
    <name type="scientific">Candidatus Nanohalobium constans</name>
    <dbReference type="NCBI Taxonomy" id="2565781"/>
    <lineage>
        <taxon>Archaea</taxon>
        <taxon>Candidatus Nanohalarchaeota</taxon>
        <taxon>Candidatus Nanohalobia</taxon>
        <taxon>Candidatus Nanohalobiales</taxon>
        <taxon>Candidatus Nanohalobiaceae</taxon>
        <taxon>Candidatus Nanohalobium</taxon>
    </lineage>
</organism>
<accession>A0A5Q0UI76</accession>